<dbReference type="EMBL" id="JAABNT010000006">
    <property type="protein sequence ID" value="NEK23004.1"/>
    <property type="molecule type" value="Genomic_DNA"/>
</dbReference>
<dbReference type="AlphaFoldDB" id="A0A6P0CF00"/>
<dbReference type="InterPro" id="IPR011004">
    <property type="entry name" value="Trimer_LpxA-like_sf"/>
</dbReference>
<protein>
    <submittedName>
        <fullName evidence="2">Antibiotic acetyltransferase</fullName>
    </submittedName>
</protein>
<dbReference type="CDD" id="cd03349">
    <property type="entry name" value="LbH_XAT"/>
    <property type="match status" value="1"/>
</dbReference>
<evidence type="ECO:0000313" key="2">
    <source>
        <dbReference type="EMBL" id="NEK23004.1"/>
    </source>
</evidence>
<gene>
    <name evidence="2" type="ORF">GV827_11385</name>
</gene>
<sequence>MDFSDPDEVHPIRDANGAPLRKTVFLRPAIDHSRIEVGAYTYASAFEPPEDWAARLAPYLFDFSPERLIIGKFCQIADGVTFITASANHRYDGISSYPFAIFGGGPLEGRPSMPGPGADTVIGHDVWIGQGATILPGARIGNGMIVGAGAVVAGEVPDYCILAGNPARIVQERFSKGDAARLSKLAWWDWPISAILAHEARIMDGDIAALEAVSPS</sequence>
<comment type="similarity">
    <text evidence="1">Belongs to the transferase hexapeptide repeat family.</text>
</comment>
<evidence type="ECO:0000256" key="1">
    <source>
        <dbReference type="ARBA" id="ARBA00007274"/>
    </source>
</evidence>
<keyword evidence="2" id="KW-0808">Transferase</keyword>
<dbReference type="InterPro" id="IPR001451">
    <property type="entry name" value="Hexapep"/>
</dbReference>
<dbReference type="GO" id="GO:0016740">
    <property type="term" value="F:transferase activity"/>
    <property type="evidence" value="ECO:0007669"/>
    <property type="project" value="UniProtKB-KW"/>
</dbReference>
<dbReference type="Pfam" id="PF00132">
    <property type="entry name" value="Hexapep"/>
    <property type="match status" value="1"/>
</dbReference>
<accession>A0A6P0CF00</accession>
<evidence type="ECO:0000313" key="3">
    <source>
        <dbReference type="Proteomes" id="UP000468591"/>
    </source>
</evidence>
<keyword evidence="3" id="KW-1185">Reference proteome</keyword>
<comment type="caution">
    <text evidence="2">The sequence shown here is derived from an EMBL/GenBank/DDBJ whole genome shotgun (WGS) entry which is preliminary data.</text>
</comment>
<dbReference type="Proteomes" id="UP000468591">
    <property type="component" value="Unassembled WGS sequence"/>
</dbReference>
<proteinExistence type="inferred from homology"/>
<dbReference type="Gene3D" id="2.160.10.10">
    <property type="entry name" value="Hexapeptide repeat proteins"/>
    <property type="match status" value="1"/>
</dbReference>
<dbReference type="PANTHER" id="PTHR43300:SF11">
    <property type="entry name" value="ACETYLTRANSFERASE RV3034C-RELATED"/>
    <property type="match status" value="1"/>
</dbReference>
<name>A0A6P0CF00_9RHOB</name>
<dbReference type="PANTHER" id="PTHR43300">
    <property type="entry name" value="ACETYLTRANSFERASE"/>
    <property type="match status" value="1"/>
</dbReference>
<dbReference type="SUPFAM" id="SSF51161">
    <property type="entry name" value="Trimeric LpxA-like enzymes"/>
    <property type="match status" value="1"/>
</dbReference>
<organism evidence="2 3">
    <name type="scientific">Sulfitobacter sediminilitoris</name>
    <dbReference type="NCBI Taxonomy" id="2698830"/>
    <lineage>
        <taxon>Bacteria</taxon>
        <taxon>Pseudomonadati</taxon>
        <taxon>Pseudomonadota</taxon>
        <taxon>Alphaproteobacteria</taxon>
        <taxon>Rhodobacterales</taxon>
        <taxon>Roseobacteraceae</taxon>
        <taxon>Sulfitobacter</taxon>
    </lineage>
</organism>
<dbReference type="InterPro" id="IPR050179">
    <property type="entry name" value="Trans_hexapeptide_repeat"/>
</dbReference>
<reference evidence="2 3" key="1">
    <citation type="submission" date="2020-01" db="EMBL/GenBank/DDBJ databases">
        <title>Sulfitobacter sediminilitoris sp. nov., isolated from a tidal flat.</title>
        <authorList>
            <person name="Park S."/>
            <person name="Yoon J.-H."/>
        </authorList>
    </citation>
    <scope>NUCLEOTIDE SEQUENCE [LARGE SCALE GENOMIC DNA]</scope>
    <source>
        <strain evidence="2 3">JBTF-M27</strain>
    </source>
</reference>